<dbReference type="FunFam" id="1.25.40.10:FF:000351">
    <property type="entry name" value="Pentatricopeptide repeat-containing protein"/>
    <property type="match status" value="1"/>
</dbReference>
<dbReference type="Proteomes" id="UP001177003">
    <property type="component" value="Chromosome 5"/>
</dbReference>
<dbReference type="GO" id="GO:0003723">
    <property type="term" value="F:RNA binding"/>
    <property type="evidence" value="ECO:0007669"/>
    <property type="project" value="InterPro"/>
</dbReference>
<dbReference type="PROSITE" id="PS51375">
    <property type="entry name" value="PPR"/>
    <property type="match status" value="5"/>
</dbReference>
<dbReference type="GO" id="GO:0009451">
    <property type="term" value="P:RNA modification"/>
    <property type="evidence" value="ECO:0007669"/>
    <property type="project" value="InterPro"/>
</dbReference>
<feature type="repeat" description="PPR" evidence="2">
    <location>
        <begin position="246"/>
        <end position="276"/>
    </location>
</feature>
<dbReference type="Pfam" id="PF20431">
    <property type="entry name" value="E_motif"/>
    <property type="match status" value="1"/>
</dbReference>
<feature type="repeat" description="PPR" evidence="2">
    <location>
        <begin position="277"/>
        <end position="311"/>
    </location>
</feature>
<dbReference type="AlphaFoldDB" id="A0AA36E6B1"/>
<dbReference type="Gene3D" id="1.25.40.10">
    <property type="entry name" value="Tetratricopeptide repeat domain"/>
    <property type="match status" value="4"/>
</dbReference>
<evidence type="ECO:0000256" key="2">
    <source>
        <dbReference type="PROSITE-ProRule" id="PRU00708"/>
    </source>
</evidence>
<feature type="repeat" description="PPR" evidence="2">
    <location>
        <begin position="75"/>
        <end position="109"/>
    </location>
</feature>
<dbReference type="PANTHER" id="PTHR47926:SF347">
    <property type="entry name" value="PENTATRICOPEPTIDE REPEAT-CONTAINING PROTEIN"/>
    <property type="match status" value="1"/>
</dbReference>
<dbReference type="FunFam" id="1.25.40.10:FF:000090">
    <property type="entry name" value="Pentatricopeptide repeat-containing protein, chloroplastic"/>
    <property type="match status" value="1"/>
</dbReference>
<feature type="repeat" description="PPR" evidence="2">
    <location>
        <begin position="176"/>
        <end position="210"/>
    </location>
</feature>
<organism evidence="3 4">
    <name type="scientific">Lactuca saligna</name>
    <name type="common">Willowleaf lettuce</name>
    <dbReference type="NCBI Taxonomy" id="75948"/>
    <lineage>
        <taxon>Eukaryota</taxon>
        <taxon>Viridiplantae</taxon>
        <taxon>Streptophyta</taxon>
        <taxon>Embryophyta</taxon>
        <taxon>Tracheophyta</taxon>
        <taxon>Spermatophyta</taxon>
        <taxon>Magnoliopsida</taxon>
        <taxon>eudicotyledons</taxon>
        <taxon>Gunneridae</taxon>
        <taxon>Pentapetalae</taxon>
        <taxon>asterids</taxon>
        <taxon>campanulids</taxon>
        <taxon>Asterales</taxon>
        <taxon>Asteraceae</taxon>
        <taxon>Cichorioideae</taxon>
        <taxon>Cichorieae</taxon>
        <taxon>Lactucinae</taxon>
        <taxon>Lactuca</taxon>
    </lineage>
</organism>
<dbReference type="PANTHER" id="PTHR47926">
    <property type="entry name" value="PENTATRICOPEPTIDE REPEAT-CONTAINING PROTEIN"/>
    <property type="match status" value="1"/>
</dbReference>
<name>A0AA36E6B1_LACSI</name>
<evidence type="ECO:0000313" key="4">
    <source>
        <dbReference type="Proteomes" id="UP001177003"/>
    </source>
</evidence>
<gene>
    <name evidence="3" type="ORF">LSALG_LOCUS23415</name>
</gene>
<dbReference type="Pfam" id="PF13041">
    <property type="entry name" value="PPR_2"/>
    <property type="match status" value="2"/>
</dbReference>
<dbReference type="InterPro" id="IPR046848">
    <property type="entry name" value="E_motif"/>
</dbReference>
<protein>
    <recommendedName>
        <fullName evidence="5">Pentatricopeptide repeat-containing protein</fullName>
    </recommendedName>
</protein>
<dbReference type="Pfam" id="PF01535">
    <property type="entry name" value="PPR"/>
    <property type="match status" value="2"/>
</dbReference>
<sequence>MLASETKPDNFTFACILRACSEKLDLEALKLVHGQVIVSDLGSDSITASALVSAYSKFGLVDDARMVFDGLNRHDLVLHNTMITGYGSCGYWEKALNLFIIMRRIGNQPDGYTVVGLLSGLTCSSLLEIGQGIHCYCLRSGFDSNTHISSVLVSMYTRCGCMNSAYKVFSGLSHPDLVTWSALISGFSQSGEYHNALTSFKNMNSYGKRLDSVLISILLAVISQLVTLAPGVEIHGYAIRHCLHSEVMVSSALIDMYSKCGFLDLALKVFDEMPKRNIVSYNSVIASFGLYGLASEAFEVFHEVLERGLKPDESTFTALLSACSHGGLLKEGRDVFRRMRDDFGIEAKTEHYVHFVKLLGMAGELDEAYEVVNSLGEHVDSGIWGALLSCCDAHNDSKMAEIVSQRLLECKQERISYKVMVSNMLAGNGRWDDVKKLRDELDDMGNRKVCGVSWIESKTLPHALATPSLPPSIPLFCSNITRISGLLHTRRRLQLDPPSSLPTYSTTVATSGLLHRRCPPSAFGLPHRGGLYRDIRGISSKRKKLQDLVSSIVLSSLIRNHPTKQENEFKKQKHNP</sequence>
<dbReference type="NCBIfam" id="TIGR00756">
    <property type="entry name" value="PPR"/>
    <property type="match status" value="4"/>
</dbReference>
<evidence type="ECO:0000256" key="1">
    <source>
        <dbReference type="ARBA" id="ARBA00022737"/>
    </source>
</evidence>
<dbReference type="EMBL" id="OX465081">
    <property type="protein sequence ID" value="CAI9283843.1"/>
    <property type="molecule type" value="Genomic_DNA"/>
</dbReference>
<reference evidence="3" key="1">
    <citation type="submission" date="2023-04" db="EMBL/GenBank/DDBJ databases">
        <authorList>
            <person name="Vijverberg K."/>
            <person name="Xiong W."/>
            <person name="Schranz E."/>
        </authorList>
    </citation>
    <scope>NUCLEOTIDE SEQUENCE</scope>
</reference>
<dbReference type="InterPro" id="IPR046960">
    <property type="entry name" value="PPR_At4g14850-like_plant"/>
</dbReference>
<accession>A0AA36E6B1</accession>
<proteinExistence type="predicted"/>
<dbReference type="InterPro" id="IPR011990">
    <property type="entry name" value="TPR-like_helical_dom_sf"/>
</dbReference>
<keyword evidence="1" id="KW-0677">Repeat</keyword>
<dbReference type="InterPro" id="IPR002885">
    <property type="entry name" value="PPR_rpt"/>
</dbReference>
<evidence type="ECO:0008006" key="5">
    <source>
        <dbReference type="Google" id="ProtNLM"/>
    </source>
</evidence>
<keyword evidence="4" id="KW-1185">Reference proteome</keyword>
<feature type="repeat" description="PPR" evidence="2">
    <location>
        <begin position="312"/>
        <end position="342"/>
    </location>
</feature>
<evidence type="ECO:0000313" key="3">
    <source>
        <dbReference type="EMBL" id="CAI9283843.1"/>
    </source>
</evidence>